<dbReference type="AlphaFoldDB" id="A0A2V5IWW6"/>
<protein>
    <submittedName>
        <fullName evidence="1">Uncharacterized protein</fullName>
    </submittedName>
</protein>
<gene>
    <name evidence="1" type="ORF">BP00DRAFT_449077</name>
</gene>
<evidence type="ECO:0000313" key="1">
    <source>
        <dbReference type="EMBL" id="PYI28697.1"/>
    </source>
</evidence>
<name>A0A2V5IWW6_9EURO</name>
<reference evidence="1 2" key="1">
    <citation type="submission" date="2018-02" db="EMBL/GenBank/DDBJ databases">
        <title>The genomes of Aspergillus section Nigri reveals drivers in fungal speciation.</title>
        <authorList>
            <consortium name="DOE Joint Genome Institute"/>
            <person name="Vesth T.C."/>
            <person name="Nybo J."/>
            <person name="Theobald S."/>
            <person name="Brandl J."/>
            <person name="Frisvad J.C."/>
            <person name="Nielsen K.F."/>
            <person name="Lyhne E.K."/>
            <person name="Kogle M.E."/>
            <person name="Kuo A."/>
            <person name="Riley R."/>
            <person name="Clum A."/>
            <person name="Nolan M."/>
            <person name="Lipzen A."/>
            <person name="Salamov A."/>
            <person name="Henrissat B."/>
            <person name="Wiebenga A."/>
            <person name="De vries R.P."/>
            <person name="Grigoriev I.V."/>
            <person name="Mortensen U.H."/>
            <person name="Andersen M.R."/>
            <person name="Baker S.E."/>
        </authorList>
    </citation>
    <scope>NUCLEOTIDE SEQUENCE [LARGE SCALE GENOMIC DNA]</scope>
    <source>
        <strain evidence="1 2">CBS 114.80</strain>
    </source>
</reference>
<organism evidence="1 2">
    <name type="scientific">Aspergillus indologenus CBS 114.80</name>
    <dbReference type="NCBI Taxonomy" id="1450541"/>
    <lineage>
        <taxon>Eukaryota</taxon>
        <taxon>Fungi</taxon>
        <taxon>Dikarya</taxon>
        <taxon>Ascomycota</taxon>
        <taxon>Pezizomycotina</taxon>
        <taxon>Eurotiomycetes</taxon>
        <taxon>Eurotiomycetidae</taxon>
        <taxon>Eurotiales</taxon>
        <taxon>Aspergillaceae</taxon>
        <taxon>Aspergillus</taxon>
        <taxon>Aspergillus subgen. Circumdati</taxon>
    </lineage>
</organism>
<evidence type="ECO:0000313" key="2">
    <source>
        <dbReference type="Proteomes" id="UP000248817"/>
    </source>
</evidence>
<dbReference type="EMBL" id="KZ825543">
    <property type="protein sequence ID" value="PYI28697.1"/>
    <property type="molecule type" value="Genomic_DNA"/>
</dbReference>
<accession>A0A2V5IWW6</accession>
<dbReference type="Proteomes" id="UP000248817">
    <property type="component" value="Unassembled WGS sequence"/>
</dbReference>
<proteinExistence type="predicted"/>
<sequence>MGMADTPTEKDRPLFGFLLSDAFVANALRHYTGKQRSQTLHCDILVKTDSATMKDMREMNLPSPERYSHGPGTTIFLGSLEMTDIQFLESPSIRPMLSGKPGHVQFSKNIGKLYPFQAYRAETEWRHRYQSCENEDRPHPECCYLVMVEAKKKGMVSSGLAQSAIGIQVVGSVVSVPSLTVQFDFVLLDELRQYSVITYRWNAGQKGMIRNTFN</sequence>
<keyword evidence="2" id="KW-1185">Reference proteome</keyword>